<evidence type="ECO:0000313" key="2">
    <source>
        <dbReference type="Proteomes" id="UP001732700"/>
    </source>
</evidence>
<name>A0ACD5Z7B6_AVESA</name>
<proteinExistence type="predicted"/>
<accession>A0ACD5Z7B6</accession>
<evidence type="ECO:0000313" key="1">
    <source>
        <dbReference type="EnsemblPlants" id="AVESA.00010b.r2.6CG1117800.1.CDS"/>
    </source>
</evidence>
<dbReference type="Proteomes" id="UP001732700">
    <property type="component" value="Chromosome 6C"/>
</dbReference>
<sequence length="625" mass="69668">MELSRFLPILLLVAITATTGASADRTSRRPGFSDERCFLGYADGTNYSSSAADLCRISGVEGRVAAVLGSKCYLRFEIPTPPQLPLKEKIRTHEMAAGRMMMKDHLVVTLCIIAVTIGMLVGRLIVRVCDWRTMKATNNRNAAAARGCCRAPFAAMLALLVLARPEGAVAYGFTTHYFPQELDHFSFTPASSTVFNQRYLINDSFWTRSHVGDGQVSGPIFVYTGNESPVDFFIPSTGFMFDIAPKFGALLVFIEHRFYGESLPFGNHSYDSTEKLGYLTSTQALADYAILISSLKQNLSAVDSPVVVFGGSYGGMLAAWFRLKYPHVAIGALASSAPILMFDHITPWTSFYDALLEDYKSESLNCFSVIKAVWAVLYERGSNKTGLLELSKTFRACQTVQSVDFFGRWLEDAFKFTTLFDYPVPVNFVKNLPAYPVKEMCKIIDGFSGGADVVQKAFAAASLYYNYTGTEHCFNIEKAGDPLGPIFQWQACTEMILPMTSSKYSIFPPSEFSYDNRSADCLRTFKVQPRPHWVTTEYGGNKIEHVLKRFGSNIIFSNRTRDPLSRGGVLKNISSSIIALVAEKGAHHFDLRGATKHDPEWVVEQRRQEVEIIQGWLKQYYDDTA</sequence>
<keyword evidence="2" id="KW-1185">Reference proteome</keyword>
<reference evidence="1" key="1">
    <citation type="submission" date="2021-05" db="EMBL/GenBank/DDBJ databases">
        <authorList>
            <person name="Scholz U."/>
            <person name="Mascher M."/>
            <person name="Fiebig A."/>
        </authorList>
    </citation>
    <scope>NUCLEOTIDE SEQUENCE [LARGE SCALE GENOMIC DNA]</scope>
</reference>
<protein>
    <submittedName>
        <fullName evidence="1">Uncharacterized protein</fullName>
    </submittedName>
</protein>
<organism evidence="1 2">
    <name type="scientific">Avena sativa</name>
    <name type="common">Oat</name>
    <dbReference type="NCBI Taxonomy" id="4498"/>
    <lineage>
        <taxon>Eukaryota</taxon>
        <taxon>Viridiplantae</taxon>
        <taxon>Streptophyta</taxon>
        <taxon>Embryophyta</taxon>
        <taxon>Tracheophyta</taxon>
        <taxon>Spermatophyta</taxon>
        <taxon>Magnoliopsida</taxon>
        <taxon>Liliopsida</taxon>
        <taxon>Poales</taxon>
        <taxon>Poaceae</taxon>
        <taxon>BOP clade</taxon>
        <taxon>Pooideae</taxon>
        <taxon>Poodae</taxon>
        <taxon>Poeae</taxon>
        <taxon>Poeae Chloroplast Group 1 (Aveneae type)</taxon>
        <taxon>Aveninae</taxon>
        <taxon>Avena</taxon>
    </lineage>
</organism>
<dbReference type="EnsemblPlants" id="AVESA.00010b.r2.6CG1117800.1">
    <property type="protein sequence ID" value="AVESA.00010b.r2.6CG1117800.1.CDS"/>
    <property type="gene ID" value="AVESA.00010b.r2.6CG1117800"/>
</dbReference>
<reference evidence="1" key="2">
    <citation type="submission" date="2025-09" db="UniProtKB">
        <authorList>
            <consortium name="EnsemblPlants"/>
        </authorList>
    </citation>
    <scope>IDENTIFICATION</scope>
</reference>